<keyword evidence="3" id="KW-1185">Reference proteome</keyword>
<sequence>MSEPPSDWEQALNQLENDLENLKARYAQVQAGQTQQAELHQRQIHVRAHLRRYKDRESQAELRQLHQQLAELEVVLESQLLTWSSCKQPFWQAVRFGGLGFVLGVALHQWLS</sequence>
<evidence type="ECO:0000313" key="2">
    <source>
        <dbReference type="EMBL" id="APB32880.1"/>
    </source>
</evidence>
<dbReference type="RefSeq" id="WP_216634814.1">
    <property type="nucleotide sequence ID" value="NZ_CP017675.1"/>
</dbReference>
<reference evidence="2 3" key="1">
    <citation type="submission" date="2016-10" db="EMBL/GenBank/DDBJ databases">
        <title>Description of Gloeomargarita lithophora gen. nov., sp. nov., a thylakoid-bearing basal-branching cyanobacterium with intracellular carbonates, and proposal for Gloeomargaritales ord. nov.</title>
        <authorList>
            <person name="Moreira D."/>
            <person name="Tavera R."/>
            <person name="Benzerara K."/>
            <person name="Skouri-Panet F."/>
            <person name="Couradeau E."/>
            <person name="Gerard E."/>
            <person name="Loussert C."/>
            <person name="Novelo E."/>
            <person name="Zivanovic Y."/>
            <person name="Lopez-Garcia P."/>
        </authorList>
    </citation>
    <scope>NUCLEOTIDE SEQUENCE [LARGE SCALE GENOMIC DNA]</scope>
    <source>
        <strain evidence="2 3">D10</strain>
    </source>
</reference>
<dbReference type="Proteomes" id="UP000180235">
    <property type="component" value="Chromosome"/>
</dbReference>
<proteinExistence type="predicted"/>
<organism evidence="2 3">
    <name type="scientific">Gloeomargarita lithophora Alchichica-D10</name>
    <dbReference type="NCBI Taxonomy" id="1188229"/>
    <lineage>
        <taxon>Bacteria</taxon>
        <taxon>Bacillati</taxon>
        <taxon>Cyanobacteriota</taxon>
        <taxon>Cyanophyceae</taxon>
        <taxon>Gloeomargaritales</taxon>
        <taxon>Gloeomargaritaceae</taxon>
        <taxon>Gloeomargarita</taxon>
    </lineage>
</organism>
<dbReference type="STRING" id="1188229.GlitD10_0566"/>
<dbReference type="AlphaFoldDB" id="A0A1J0AAA9"/>
<dbReference type="EMBL" id="CP017675">
    <property type="protein sequence ID" value="APB32880.1"/>
    <property type="molecule type" value="Genomic_DNA"/>
</dbReference>
<keyword evidence="1" id="KW-0175">Coiled coil</keyword>
<evidence type="ECO:0008006" key="4">
    <source>
        <dbReference type="Google" id="ProtNLM"/>
    </source>
</evidence>
<name>A0A1J0AAA9_9CYAN</name>
<evidence type="ECO:0000313" key="3">
    <source>
        <dbReference type="Proteomes" id="UP000180235"/>
    </source>
</evidence>
<accession>A0A1J0AAA9</accession>
<dbReference type="KEGG" id="glt:GlitD10_0566"/>
<feature type="coiled-coil region" evidence="1">
    <location>
        <begin position="5"/>
        <end position="82"/>
    </location>
</feature>
<evidence type="ECO:0000256" key="1">
    <source>
        <dbReference type="SAM" id="Coils"/>
    </source>
</evidence>
<gene>
    <name evidence="2" type="ORF">GlitD10_0566</name>
</gene>
<protein>
    <recommendedName>
        <fullName evidence="4">DUF2203 domain-containing protein</fullName>
    </recommendedName>
</protein>